<comment type="subunit">
    <text evidence="5">Part of the 50S ribosomal subunit; part of the 5S rRNA/L5/L18/L25 subcomplex. Contacts the 5S rRNA. Binds to the 5S rRNA independently of L5 and L18.</text>
</comment>
<comment type="function">
    <text evidence="5">This is one of the proteins that binds to the 5S RNA in the ribosome where it forms part of the central protuberance.</text>
</comment>
<dbReference type="InterPro" id="IPR011035">
    <property type="entry name" value="Ribosomal_bL25/Gln-tRNA_synth"/>
</dbReference>
<dbReference type="InterPro" id="IPR020056">
    <property type="entry name" value="Rbsml_bL25/Gln-tRNA_synth_N"/>
</dbReference>
<dbReference type="NCBIfam" id="TIGR00731">
    <property type="entry name" value="bL25_bact_ctc"/>
    <property type="match status" value="1"/>
</dbReference>
<keyword evidence="9" id="KW-1185">Reference proteome</keyword>
<dbReference type="GO" id="GO:0003735">
    <property type="term" value="F:structural constituent of ribosome"/>
    <property type="evidence" value="ECO:0007669"/>
    <property type="project" value="InterPro"/>
</dbReference>
<dbReference type="InterPro" id="IPR020057">
    <property type="entry name" value="Ribosomal_bL25_b-dom"/>
</dbReference>
<dbReference type="RefSeq" id="WP_138085927.1">
    <property type="nucleotide sequence ID" value="NZ_VAUV01000006.1"/>
</dbReference>
<organism evidence="8 9">
    <name type="scientific">Phragmitibacter flavus</name>
    <dbReference type="NCBI Taxonomy" id="2576071"/>
    <lineage>
        <taxon>Bacteria</taxon>
        <taxon>Pseudomonadati</taxon>
        <taxon>Verrucomicrobiota</taxon>
        <taxon>Verrucomicrobiia</taxon>
        <taxon>Verrucomicrobiales</taxon>
        <taxon>Verrucomicrobiaceae</taxon>
        <taxon>Phragmitibacter</taxon>
    </lineage>
</organism>
<reference evidence="8 9" key="1">
    <citation type="submission" date="2019-05" db="EMBL/GenBank/DDBJ databases">
        <title>Verrucobacter flavum gen. nov., sp. nov. a new member of the family Verrucomicrobiaceae.</title>
        <authorList>
            <person name="Szuroczki S."/>
            <person name="Abbaszade G."/>
            <person name="Szabo A."/>
            <person name="Felfoldi T."/>
            <person name="Schumann P."/>
            <person name="Boka K."/>
            <person name="Keki Z."/>
            <person name="Toumi M."/>
            <person name="Toth E."/>
        </authorList>
    </citation>
    <scope>NUCLEOTIDE SEQUENCE [LARGE SCALE GENOMIC DNA]</scope>
    <source>
        <strain evidence="8 9">MG-N-17</strain>
    </source>
</reference>
<keyword evidence="4 5" id="KW-0687">Ribonucleoprotein</keyword>
<evidence type="ECO:0000313" key="9">
    <source>
        <dbReference type="Proteomes" id="UP000306196"/>
    </source>
</evidence>
<dbReference type="Gene3D" id="2.170.120.20">
    <property type="entry name" value="Ribosomal protein L25, beta domain"/>
    <property type="match status" value="1"/>
</dbReference>
<evidence type="ECO:0000256" key="4">
    <source>
        <dbReference type="ARBA" id="ARBA00023274"/>
    </source>
</evidence>
<dbReference type="HAMAP" id="MF_01334">
    <property type="entry name" value="Ribosomal_bL25_CTC"/>
    <property type="match status" value="1"/>
</dbReference>
<feature type="domain" description="Large ribosomal subunit protein bL25 L25" evidence="6">
    <location>
        <begin position="7"/>
        <end position="96"/>
    </location>
</feature>
<evidence type="ECO:0000259" key="6">
    <source>
        <dbReference type="Pfam" id="PF01386"/>
    </source>
</evidence>
<keyword evidence="3 5" id="KW-0689">Ribosomal protein</keyword>
<dbReference type="InterPro" id="IPR020930">
    <property type="entry name" value="Ribosomal_uL5_bac-type"/>
</dbReference>
<feature type="domain" description="Large ribosomal subunit protein bL25 beta" evidence="7">
    <location>
        <begin position="104"/>
        <end position="186"/>
    </location>
</feature>
<dbReference type="OrthoDB" id="9790002at2"/>
<comment type="caution">
    <text evidence="8">The sequence shown here is derived from an EMBL/GenBank/DDBJ whole genome shotgun (WGS) entry which is preliminary data.</text>
</comment>
<evidence type="ECO:0000256" key="2">
    <source>
        <dbReference type="ARBA" id="ARBA00022884"/>
    </source>
</evidence>
<keyword evidence="2 5" id="KW-0694">RNA-binding</keyword>
<dbReference type="EMBL" id="VAUV01000006">
    <property type="protein sequence ID" value="TLD71099.1"/>
    <property type="molecule type" value="Genomic_DNA"/>
</dbReference>
<evidence type="ECO:0000313" key="8">
    <source>
        <dbReference type="EMBL" id="TLD71099.1"/>
    </source>
</evidence>
<comment type="similarity">
    <text evidence="5">Belongs to the bacterial ribosomal protein bL25 family. CTC subfamily.</text>
</comment>
<dbReference type="AlphaFoldDB" id="A0A5R8KHL1"/>
<dbReference type="GO" id="GO:0008097">
    <property type="term" value="F:5S rRNA binding"/>
    <property type="evidence" value="ECO:0007669"/>
    <property type="project" value="InterPro"/>
</dbReference>
<dbReference type="InterPro" id="IPR037121">
    <property type="entry name" value="Ribosomal_bL25_C"/>
</dbReference>
<evidence type="ECO:0000256" key="3">
    <source>
        <dbReference type="ARBA" id="ARBA00022980"/>
    </source>
</evidence>
<keyword evidence="1 5" id="KW-0699">rRNA-binding</keyword>
<sequence>MAKILDLQAKVRSAAGTSSVKRLRKAGSIPAVIYGKKHDHTQLEVDAKTFSALMDGSASDNVLVNLKIEGEKATSLALVQEIQHDYLRGGVLHVDFHAVDATEEIHANIPVILQHIDLAEKKGGQIEHILHNLEVFCLPKDLPETIVIDVSPLEVGGSYHIKDIKLPSGVTTHIDDENVVVALKEPTVAEETAAPAAPAAEAKK</sequence>
<gene>
    <name evidence="5" type="primary">rplY</name>
    <name evidence="5" type="synonym">ctc</name>
    <name evidence="8" type="ORF">FEM03_09300</name>
</gene>
<dbReference type="PANTHER" id="PTHR33284">
    <property type="entry name" value="RIBOSOMAL PROTEIN L25/GLN-TRNA SYNTHETASE, ANTI-CODON-BINDING DOMAIN-CONTAINING PROTEIN"/>
    <property type="match status" value="1"/>
</dbReference>
<dbReference type="CDD" id="cd00495">
    <property type="entry name" value="Ribosomal_L25_TL5_CTC"/>
    <property type="match status" value="1"/>
</dbReference>
<name>A0A5R8KHL1_9BACT</name>
<dbReference type="GO" id="GO:0006412">
    <property type="term" value="P:translation"/>
    <property type="evidence" value="ECO:0007669"/>
    <property type="project" value="UniProtKB-UniRule"/>
</dbReference>
<dbReference type="InterPro" id="IPR001021">
    <property type="entry name" value="Ribosomal_bL25_long"/>
</dbReference>
<dbReference type="Pfam" id="PF01386">
    <property type="entry name" value="Ribosomal_L25p"/>
    <property type="match status" value="1"/>
</dbReference>
<dbReference type="InterPro" id="IPR029751">
    <property type="entry name" value="Ribosomal_L25_dom"/>
</dbReference>
<accession>A0A5R8KHL1</accession>
<dbReference type="SUPFAM" id="SSF50715">
    <property type="entry name" value="Ribosomal protein L25-like"/>
    <property type="match status" value="1"/>
</dbReference>
<proteinExistence type="inferred from homology"/>
<evidence type="ECO:0000256" key="1">
    <source>
        <dbReference type="ARBA" id="ARBA00022730"/>
    </source>
</evidence>
<evidence type="ECO:0000259" key="7">
    <source>
        <dbReference type="Pfam" id="PF14693"/>
    </source>
</evidence>
<evidence type="ECO:0000256" key="5">
    <source>
        <dbReference type="HAMAP-Rule" id="MF_01334"/>
    </source>
</evidence>
<dbReference type="Proteomes" id="UP000306196">
    <property type="component" value="Unassembled WGS sequence"/>
</dbReference>
<dbReference type="PANTHER" id="PTHR33284:SF1">
    <property type="entry name" value="RIBOSOMAL PROTEIN L25_GLN-TRNA SYNTHETASE, ANTI-CODON-BINDING DOMAIN-CONTAINING PROTEIN"/>
    <property type="match status" value="1"/>
</dbReference>
<protein>
    <recommendedName>
        <fullName evidence="5">Large ribosomal subunit protein bL25</fullName>
    </recommendedName>
    <alternativeName>
        <fullName evidence="5">General stress protein CTC</fullName>
    </alternativeName>
</protein>
<dbReference type="Pfam" id="PF14693">
    <property type="entry name" value="Ribosomal_TL5_C"/>
    <property type="match status" value="1"/>
</dbReference>
<dbReference type="Gene3D" id="2.40.240.10">
    <property type="entry name" value="Ribosomal Protein L25, Chain P"/>
    <property type="match status" value="1"/>
</dbReference>
<dbReference type="GO" id="GO:0022625">
    <property type="term" value="C:cytosolic large ribosomal subunit"/>
    <property type="evidence" value="ECO:0007669"/>
    <property type="project" value="TreeGrafter"/>
</dbReference>